<evidence type="ECO:0000256" key="1">
    <source>
        <dbReference type="ARBA" id="ARBA00001526"/>
    </source>
</evidence>
<evidence type="ECO:0000313" key="7">
    <source>
        <dbReference type="EMBL" id="KPE49238.1"/>
    </source>
</evidence>
<organism evidence="7 8">
    <name type="scientific">Chryseobacterium indologenes</name>
    <name type="common">Flavobacterium indologenes</name>
    <dbReference type="NCBI Taxonomy" id="253"/>
    <lineage>
        <taxon>Bacteria</taxon>
        <taxon>Pseudomonadati</taxon>
        <taxon>Bacteroidota</taxon>
        <taxon>Flavobacteriia</taxon>
        <taxon>Flavobacteriales</taxon>
        <taxon>Weeksellaceae</taxon>
        <taxon>Chryseobacterium group</taxon>
        <taxon>Chryseobacterium</taxon>
    </lineage>
</organism>
<dbReference type="EC" id="3.5.2.6" evidence="5"/>
<evidence type="ECO:0000256" key="5">
    <source>
        <dbReference type="RuleBase" id="RU361140"/>
    </source>
</evidence>
<reference evidence="7 8" key="1">
    <citation type="journal article" date="2015" name="Genom Data">
        <title>Draft genome sequence of a multidrug-resistant Chryseobacterium indologenes isolate from Malaysia.</title>
        <authorList>
            <person name="Yu C.Y."/>
            <person name="Ang G.Y."/>
            <person name="Cheng H.J."/>
            <person name="Cheong Y.M."/>
            <person name="Yin W.F."/>
            <person name="Chan K.G."/>
        </authorList>
    </citation>
    <scope>NUCLEOTIDE SEQUENCE [LARGE SCALE GENOMIC DNA]</scope>
    <source>
        <strain evidence="7 8">CI_885</strain>
    </source>
</reference>
<gene>
    <name evidence="7" type="ORF">AOB46_21225</name>
</gene>
<evidence type="ECO:0000313" key="8">
    <source>
        <dbReference type="Proteomes" id="UP000037953"/>
    </source>
</evidence>
<dbReference type="InterPro" id="IPR012338">
    <property type="entry name" value="Beta-lactam/transpept-like"/>
</dbReference>
<evidence type="ECO:0000259" key="6">
    <source>
        <dbReference type="Pfam" id="PF00144"/>
    </source>
</evidence>
<dbReference type="InterPro" id="IPR001466">
    <property type="entry name" value="Beta-lactam-related"/>
</dbReference>
<reference evidence="8" key="2">
    <citation type="submission" date="2015-09" db="EMBL/GenBank/DDBJ databases">
        <title>Draft genome sequence of a multidrug-resistant Chryseobacterium indologenes isolate from Malaysia.</title>
        <authorList>
            <person name="Yu C.Y."/>
            <person name="Ang G.Y."/>
            <person name="Chan K.-G."/>
        </authorList>
    </citation>
    <scope>NUCLEOTIDE SEQUENCE [LARGE SCALE GENOMIC DNA]</scope>
    <source>
        <strain evidence="8">CI_885</strain>
    </source>
</reference>
<dbReference type="EMBL" id="LJOD01000021">
    <property type="protein sequence ID" value="KPE49238.1"/>
    <property type="molecule type" value="Genomic_DNA"/>
</dbReference>
<keyword evidence="3 5" id="KW-0378">Hydrolase</keyword>
<evidence type="ECO:0000256" key="2">
    <source>
        <dbReference type="ARBA" id="ARBA00007840"/>
    </source>
</evidence>
<dbReference type="InterPro" id="IPR001586">
    <property type="entry name" value="Beta-lactam_class-C_AS"/>
</dbReference>
<dbReference type="GO" id="GO:0030288">
    <property type="term" value="C:outer membrane-bounded periplasmic space"/>
    <property type="evidence" value="ECO:0007669"/>
    <property type="project" value="InterPro"/>
</dbReference>
<name>A0A0N0ZS89_CHRID</name>
<evidence type="ECO:0000256" key="4">
    <source>
        <dbReference type="ARBA" id="ARBA00023251"/>
    </source>
</evidence>
<sequence length="363" mass="41007">MQRKASGSKITISSRIKEVVDSTMNKMIKKPLIHSASIGLVYKGREMTAHYGELEKGKNNTPDNETIYEIGSLSKTLTGMLVAKAVCEKKVDLDDDVQNYLIDNYPNLHFKGQPIRIKDLLSHTSGIPNMLPLEANTILQNFAAHDTPEKINTLYLNYGKKDFLNDLHQVKIDTLSGHKYAYSSAGTQLLASVVEKVYSRDFEMLLTDYLDENTEMKNTKINLKGQELKRLALGYHSDNPLPTSPMPLLPWGASGNVKSTVPDMLEYMRFQLKNDKVVAESHRTLVKFSPGFSIGYLWNIITDDKKLGTYYFHHGGVPRSQCYIYIIPQHQLGVFIITNQSGNDTALVMEEALREIFDKVIKI</sequence>
<dbReference type="PANTHER" id="PTHR46825:SF9">
    <property type="entry name" value="BETA-LACTAMASE-RELATED DOMAIN-CONTAINING PROTEIN"/>
    <property type="match status" value="1"/>
</dbReference>
<comment type="catalytic activity">
    <reaction evidence="1 5">
        <text>a beta-lactam + H2O = a substituted beta-amino acid</text>
        <dbReference type="Rhea" id="RHEA:20401"/>
        <dbReference type="ChEBI" id="CHEBI:15377"/>
        <dbReference type="ChEBI" id="CHEBI:35627"/>
        <dbReference type="ChEBI" id="CHEBI:140347"/>
        <dbReference type="EC" id="3.5.2.6"/>
    </reaction>
</comment>
<accession>A0A0N0ZS89</accession>
<dbReference type="InterPro" id="IPR050491">
    <property type="entry name" value="AmpC-like"/>
</dbReference>
<dbReference type="GO" id="GO:0008800">
    <property type="term" value="F:beta-lactamase activity"/>
    <property type="evidence" value="ECO:0007669"/>
    <property type="project" value="UniProtKB-UniRule"/>
</dbReference>
<keyword evidence="4 5" id="KW-0046">Antibiotic resistance</keyword>
<dbReference type="GO" id="GO:0017001">
    <property type="term" value="P:antibiotic catabolic process"/>
    <property type="evidence" value="ECO:0007669"/>
    <property type="project" value="InterPro"/>
</dbReference>
<dbReference type="GO" id="GO:0046677">
    <property type="term" value="P:response to antibiotic"/>
    <property type="evidence" value="ECO:0007669"/>
    <property type="project" value="UniProtKB-UniRule"/>
</dbReference>
<dbReference type="Pfam" id="PF00144">
    <property type="entry name" value="Beta-lactamase"/>
    <property type="match status" value="1"/>
</dbReference>
<dbReference type="PATRIC" id="fig|253.9.peg.2654"/>
<dbReference type="AlphaFoldDB" id="A0A0N0ZS89"/>
<dbReference type="Gene3D" id="3.40.710.10">
    <property type="entry name" value="DD-peptidase/beta-lactamase superfamily"/>
    <property type="match status" value="1"/>
</dbReference>
<dbReference type="SUPFAM" id="SSF56601">
    <property type="entry name" value="beta-lactamase/transpeptidase-like"/>
    <property type="match status" value="1"/>
</dbReference>
<feature type="domain" description="Beta-lactamase-related" evidence="6">
    <location>
        <begin position="28"/>
        <end position="349"/>
    </location>
</feature>
<comment type="similarity">
    <text evidence="2 5">Belongs to the class-C beta-lactamase family.</text>
</comment>
<proteinExistence type="inferred from homology"/>
<dbReference type="Proteomes" id="UP000037953">
    <property type="component" value="Unassembled WGS sequence"/>
</dbReference>
<evidence type="ECO:0000256" key="3">
    <source>
        <dbReference type="ARBA" id="ARBA00022801"/>
    </source>
</evidence>
<dbReference type="PROSITE" id="PS00336">
    <property type="entry name" value="BETA_LACTAMASE_C"/>
    <property type="match status" value="1"/>
</dbReference>
<protein>
    <recommendedName>
        <fullName evidence="5">Beta-lactamase</fullName>
        <ecNumber evidence="5">3.5.2.6</ecNumber>
    </recommendedName>
</protein>
<dbReference type="PANTHER" id="PTHR46825">
    <property type="entry name" value="D-ALANYL-D-ALANINE-CARBOXYPEPTIDASE/ENDOPEPTIDASE AMPH"/>
    <property type="match status" value="1"/>
</dbReference>
<comment type="caution">
    <text evidence="7">The sequence shown here is derived from an EMBL/GenBank/DDBJ whole genome shotgun (WGS) entry which is preliminary data.</text>
</comment>